<dbReference type="EMBL" id="MLJW01000285">
    <property type="protein sequence ID" value="OIQ90608.1"/>
    <property type="molecule type" value="Genomic_DNA"/>
</dbReference>
<keyword evidence="1" id="KW-0812">Transmembrane</keyword>
<reference evidence="2" key="1">
    <citation type="submission" date="2016-10" db="EMBL/GenBank/DDBJ databases">
        <title>Sequence of Gallionella enrichment culture.</title>
        <authorList>
            <person name="Poehlein A."/>
            <person name="Muehling M."/>
            <person name="Daniel R."/>
        </authorList>
    </citation>
    <scope>NUCLEOTIDE SEQUENCE</scope>
</reference>
<comment type="caution">
    <text evidence="2">The sequence shown here is derived from an EMBL/GenBank/DDBJ whole genome shotgun (WGS) entry which is preliminary data.</text>
</comment>
<feature type="transmembrane region" description="Helical" evidence="1">
    <location>
        <begin position="108"/>
        <end position="127"/>
    </location>
</feature>
<keyword evidence="1" id="KW-0472">Membrane</keyword>
<proteinExistence type="predicted"/>
<protein>
    <submittedName>
        <fullName evidence="2">Uncharacterized protein</fullName>
    </submittedName>
</protein>
<sequence length="161" mass="16380">MVACRCGAGSLTHVLRLSAAVVPRIVGSLVLGAVVGALGTVEHRSVPPWGLVLVLLLVLAAAVTVRAWGGLIALLAYAVAWGAVVFALSMRGPGGDVLIPGGTASWTILGQIWILGAWVPIAASAFLPSRWFRDAPRQRAAVGAVRVVGAEADGDDGDADA</sequence>
<name>A0A1J5R3P6_9ZZZZ</name>
<keyword evidence="1" id="KW-1133">Transmembrane helix</keyword>
<evidence type="ECO:0000256" key="1">
    <source>
        <dbReference type="SAM" id="Phobius"/>
    </source>
</evidence>
<feature type="transmembrane region" description="Helical" evidence="1">
    <location>
        <begin position="46"/>
        <end position="64"/>
    </location>
</feature>
<evidence type="ECO:0000313" key="2">
    <source>
        <dbReference type="EMBL" id="OIQ90608.1"/>
    </source>
</evidence>
<feature type="transmembrane region" description="Helical" evidence="1">
    <location>
        <begin position="21"/>
        <end position="40"/>
    </location>
</feature>
<feature type="transmembrane region" description="Helical" evidence="1">
    <location>
        <begin position="71"/>
        <end position="88"/>
    </location>
</feature>
<dbReference type="AlphaFoldDB" id="A0A1J5R3P6"/>
<gene>
    <name evidence="2" type="ORF">GALL_274590</name>
</gene>
<organism evidence="2">
    <name type="scientific">mine drainage metagenome</name>
    <dbReference type="NCBI Taxonomy" id="410659"/>
    <lineage>
        <taxon>unclassified sequences</taxon>
        <taxon>metagenomes</taxon>
        <taxon>ecological metagenomes</taxon>
    </lineage>
</organism>
<accession>A0A1J5R3P6</accession>